<keyword evidence="4" id="KW-0561">Oxygen transport</keyword>
<dbReference type="EMBL" id="MH485357">
    <property type="protein sequence ID" value="AYO86685.1"/>
    <property type="molecule type" value="mRNA"/>
</dbReference>
<reference evidence="14" key="1">
    <citation type="journal article" date="2018" name="Mol. Phylogenet. Evol.">
        <title>Hemocyanin genes as indicators of habitat shifts in Panpulmonata?</title>
        <authorList>
            <person name="Schafer G.G."/>
            <person name="Pedrini-Martha V."/>
            <person name="Schnegg R."/>
            <person name="Dallinger R."/>
            <person name="Jackson D.J."/>
            <person name="Lieb B."/>
        </authorList>
    </citation>
    <scope>NUCLEOTIDE SEQUENCE</scope>
</reference>
<evidence type="ECO:0000256" key="8">
    <source>
        <dbReference type="ARBA" id="ARBA00023157"/>
    </source>
</evidence>
<dbReference type="InterPro" id="IPR050316">
    <property type="entry name" value="Tyrosinase/Hemocyanin"/>
</dbReference>
<dbReference type="InterPro" id="IPR008922">
    <property type="entry name" value="Di-copper_centre_dom_sf"/>
</dbReference>
<dbReference type="Gene3D" id="2.60.40.2570">
    <property type="match status" value="1"/>
</dbReference>
<sequence>MAKLWFALSLALLISLGGGDLVRKNVDKLTKDEIYNLQQALRDVVADHSEKGYDEIASYHGYPAKCKHGDKNVACCVHGDPNFPIWHRLLVVQLEQALKDKGLTFGVPYWDWTQELHDLPELVREGVLPDPAGGKNLNNPWYEGEVHVGDQTYHTTRAIDERLYQHVAPGQHTDLFEQVLDAFEYTSFCQFEVQFEVSHNYIHSLVGGRSQYSLSSLEYTVYDPIFFLHHSNVERLFQIYTAVQKHREVENEAGKKEICDLKGFFAPLEPFNRDSNPFPVTRENSSPDKSQDSKAAFGYSYDDLTLNGLSPKAIADLIKEKQSHDRVFADFELHNIGASADVRVKVCVDLDGLHHTKPHCEHAGDFFILGGPLEMAWSFGNPFHFEITKTVQKLGVPLDGNYHIEVDIFHINGTELPSDVLPRAGVDYRPAVGKTDPPIGHNEEGHEHEFHDGVSVRKNVDRLTVEEVAQIREALEKFQNDRSVDGYQAIAEFHGDPGKCPSPTARDRLACCVHGMPTFPHWHRLLVVQVEDALRRRGSPIGLPYWDFTRPGTSIPDLASEENYIDPHTGAKRHNPFHDAEIAFLGHDVHTSRDVLPGLSQVPDWGDHTELYDAFLLALEQEDFCDFEVQFEIAHNLIHGLVGGNSAYGLSSLSYSAFDPIFYVYHSSIDRIWAIWTALQQRRNKPYRAHCAQSHVHTPLKPFAFSSPYNNDEKTYSHSIPTNVYDYEAELGYAYDTLEFGGLSVAELDDYINNQIKTKDRVFVGIQLHGIKKSAWATIYVTPPGGEKYTAGHFGLLGGPSEMPWSFDREYHHDISHALDALNLQWSQPFDVTLELKEFDGTPIDISLFPKVHINYQPAEAAHAARKSESRLRKEVDHLTAEEILDLRHALTALEEDTSLRGYQTLGRYHGATLWCLSPDAQKKVACCLHGMPTFLQWHRLLTVQAENALRNHGYHGGLPYWDWTQPLTALPAIVTSPTYVDPSNGNTVKNPFYSGHIDDASADTVRSVRPDLFKNPGFGHYTDIAKQVLLAFEQDNFCDFEVQFEIAHNFIHALVGGSELYSLASLAFTAYDPLFYLHHSNTDRLWAVWQALQQHRGKPFNSANCAVDKIRKPLAPFSLSSDVNPDPVTREHSLPFQVFDYKTNFHYEYDNLEFNGLTIPQLDRLLEHNKAEDRVFVGFRLHGIQHSALTKFYICKKDDCSHLAGEFYLLGDENEMAWTYDRLYKYDITEQLADLHLRYDDRYTIKYEVLGLDGADLGHVFPEPTVIHEVGTSHIYGQEYRPQVTVGSHVRFNLEDLSAGEIESLRSAFLAIQEDHTYENIAAYHGKPGLCEYEGHKAACCVHGSAAFPPWHRLYVEQVEHALLARGSSVSIPYWDWAVPIRSLPKLISEATYFNSRQQRFDANPFFSGRIVGENASTTRNPQAALFNNDYFYEQVLFAFEQTHFCDFEIQLEVTHNAIHSWLGGHARYSMASLDYAAYDPVFFLHHTNTDRLWAIWQELQRYRGLPYNEADCAINQLRKPLKPFGDSDNKDNVTRKYSRPIDTFDYRNHFDYEYDNLEFNHQSIPQLENLLKQRQTKGRVFAGFLIHNIGLSADVEVSICLPNAPDAFGSCDHKAAVFSILGGETEMPFEFDRLFRIDITKAVVDAGLEPSASANFKLKVAIRAVNGSYLDPHTLPDPSIIYDPGTDDVELPHGGRAPSLVRKNVESLSPLEKYHLVKALTSLNADGSADGFQSIATFHAIPPLCPSPTASVRHACCIHGGAAFLPWHRLYTVQFEDALRRHGSHVGLPYWDWVRISDRLPSILTVESQTDPSTNVSVPNPFATGRVEFEHEDVHRDIQSDLLFKRGPHGWDTWLYNQALYALEQEDYCDFAVQLEITHNSIHAWIGGSQKHSMAHLHYASYDPIFFIHHSNTDRLWAVWQALQKHRGHNAYEVYCSLEKLREPLKPFSFGPPYNLNPVTRQNAHSGDTFYYESHFHYRYDALEFGGMNIPTLDAFIKERQEHDRVFAGFLLKGIHQSATVDFDICKGDTDNCFPGGYFSILGGPAEAEWEFDRLYNYEITDQLKEHHVRYDDDYHFKIQIKAPDGTILDSSLLREPTVSFAPAKRDIHLRKVPLNKIRRNIDSLEERDIQSLQSALYDLQEDESNNGWANLASFHGAPARCPDPEHPKVACCQHGMQTFPHWHRLFTLQVEQALRDHGSSLAIPYWDWTLHVSELPKIFTEEDYYDVWKDSVLENPFAHGYIPSEDAYTVRDVYPGFYKSFGDGKHSFLFIIALQALEETDYCNFEVQFEILHNAIHYIVGGEQKYSLSSLEYSAYDPLFFIHHSFTDKIWVVWQELQQRRHLPYNRADCAVVAMNQPMKPFTFESLNLNKFTREHALPSSVFDHEDLGYGYDNLNIGGYTIDELEELIHERQKEDRVFAGFLLKGIHTSGVVTINVCVKSGNCTFAGRFSLLGGPLEAPWAYDRLYKREITQYLGEIHIKPRDILNANVYLKIEVDDVEGRTLSPKAVFPHPTLIFEPGHDEEEKAARVPVPGDSIRKNVNDLTDSEVANLRAALYDVQADTGPNGFAFIASFHGYPARCEHDNHPVACCLHGMASFPQWHRLYVKQWEDALISHGSREGVPYWDWAQPFTHLPSLVTQVEDNPFHHGQIDQDHNTTRSPRPQLFSDPEHGEESFFYRQVLLAFEQTDYCDFEVQFEFAHNAIHSWIGGQSPYSMSTLEYTAYDPLFLLHHSNVDRQFAIWQALQKFRGLPYNSANCAIQLLHQPMRPFSDADNVNPTTRSHSTASEAFNYEQLHYQYDNLNFLGHTISELVDIIEERKSHDRIFAEFLLHSIGTSADVTFELCDERNRCAFAGTFAILGGPLEMGWANDRLFKYDVTDVFQKLHLQADSEYHFVDHIVAVNGTELDSHLIHPPSVRFVPGTRVIQPEQEEATSQSANLIRKSVNSLTLGEASNLKQALRKLQADQGPGGFEAIAGFHGAPFLCPEKGDIKYACCVHGMATFPHWHRLFTVQFEQALKQHGSVVGIPYWDWTAPGRALPPFLTDASHDNPFSSYTIRSVGQTTTRSPLQALFSANTTQGHTILYDLTLNALEEEDYCHFETSLEFLHNRVHFFIGGSGTYSMSTLDYSAFDPLFMIVHSGMDRIWDLWEGLQKLRHKPYKPVSCAGHKFDKPLHPFDFPAINTIALTRQNAIPEQLFEHDNLGYEYDNLRISGYDVGQVNEILKKRHAETRIYYSEAASGFGVSVSYEVWVLDDEGHEIPADTGFVLGSSKEMPWTYEILFKYDITDAFNKANLSLDHPVKFKWRMVNYDGTFLEEASEYGIVVVREANTDYLTLIIPIGAEKYQLSPKLIVPKDTHVKFLAVNETYNYPIENLVSLTSLNKCTIPRFPFDQYNLGQVYALTPGDYYFTSSNETLCKSNKRIYIVVEDH</sequence>
<feature type="domain" description="Tyrosinase copper-binding" evidence="12">
    <location>
        <begin position="1761"/>
        <end position="1778"/>
    </location>
</feature>
<feature type="domain" description="Tyrosinase copper-binding" evidence="12">
    <location>
        <begin position="514"/>
        <end position="531"/>
    </location>
</feature>
<dbReference type="Gene3D" id="1.10.1280.10">
    <property type="entry name" value="Di-copper center containing domain from catechol oxidase"/>
    <property type="match status" value="8"/>
</dbReference>
<dbReference type="InterPro" id="IPR002227">
    <property type="entry name" value="Tyrosinase_Cu-bd"/>
</dbReference>
<feature type="region of interest" description="Disordered" evidence="10">
    <location>
        <begin position="2649"/>
        <end position="2669"/>
    </location>
</feature>
<feature type="domain" description="Tyrosinase copper-binding" evidence="13">
    <location>
        <begin position="2320"/>
        <end position="2331"/>
    </location>
</feature>
<dbReference type="Gene3D" id="2.60.310.10">
    <property type="entry name" value="Haemocyanin C-terminal domain"/>
    <property type="match status" value="8"/>
</dbReference>
<feature type="domain" description="Tyrosinase copper-binding" evidence="12">
    <location>
        <begin position="2596"/>
        <end position="2613"/>
    </location>
</feature>
<feature type="chain" id="PRO_5017975979" evidence="11">
    <location>
        <begin position="20"/>
        <end position="3433"/>
    </location>
</feature>
<name>A0A3G2VHN3_CORAP</name>
<dbReference type="PROSITE" id="PS00498">
    <property type="entry name" value="TYROSINASE_2"/>
    <property type="match status" value="7"/>
</dbReference>
<keyword evidence="3" id="KW-0813">Transport</keyword>
<feature type="domain" description="Tyrosinase copper-binding" evidence="13">
    <location>
        <begin position="1073"/>
        <end position="1084"/>
    </location>
</feature>
<dbReference type="GO" id="GO:0046872">
    <property type="term" value="F:metal ion binding"/>
    <property type="evidence" value="ECO:0007669"/>
    <property type="project" value="UniProtKB-KW"/>
</dbReference>
<proteinExistence type="evidence at transcript level"/>
<evidence type="ECO:0000256" key="9">
    <source>
        <dbReference type="ARBA" id="ARBA00023180"/>
    </source>
</evidence>
<keyword evidence="9" id="KW-0325">Glycoprotein</keyword>
<feature type="domain" description="Tyrosinase copper-binding" evidence="12">
    <location>
        <begin position="1344"/>
        <end position="1361"/>
    </location>
</feature>
<dbReference type="Pfam" id="PF14830">
    <property type="entry name" value="Haemocyan_bet_s"/>
    <property type="match status" value="8"/>
</dbReference>
<dbReference type="SUPFAM" id="SSF81277">
    <property type="entry name" value="C-terminal domain of mollusc hemocyanin"/>
    <property type="match status" value="8"/>
</dbReference>
<feature type="domain" description="Tyrosinase copper-binding" evidence="13">
    <location>
        <begin position="1905"/>
        <end position="1916"/>
    </location>
</feature>
<dbReference type="GO" id="GO:0005344">
    <property type="term" value="F:oxygen carrier activity"/>
    <property type="evidence" value="ECO:0007669"/>
    <property type="project" value="UniProtKB-KW"/>
</dbReference>
<evidence type="ECO:0000256" key="2">
    <source>
        <dbReference type="ARBA" id="ARBA00009470"/>
    </source>
</evidence>
<feature type="domain" description="Tyrosinase copper-binding" evidence="13">
    <location>
        <begin position="3135"/>
        <end position="3146"/>
    </location>
</feature>
<comment type="function">
    <text evidence="1">Hemocyanins are copper-containing oxygen carriers occurring freely dissolved in the hemolymph of many mollusks and arthropods.</text>
</comment>
<keyword evidence="7" id="KW-0186">Copper</keyword>
<evidence type="ECO:0000259" key="13">
    <source>
        <dbReference type="PROSITE" id="PS00498"/>
    </source>
</evidence>
<evidence type="ECO:0000256" key="3">
    <source>
        <dbReference type="ARBA" id="ARBA00022448"/>
    </source>
</evidence>
<feature type="compositionally biased region" description="Basic and acidic residues" evidence="10">
    <location>
        <begin position="2649"/>
        <end position="2660"/>
    </location>
</feature>
<comment type="similarity">
    <text evidence="2">Belongs to the tyrosinase family. Hemocyanin subfamily.</text>
</comment>
<feature type="domain" description="Tyrosinase copper-binding" evidence="12">
    <location>
        <begin position="78"/>
        <end position="95"/>
    </location>
</feature>
<dbReference type="SUPFAM" id="SSF48056">
    <property type="entry name" value="Di-copper centre-containing domain"/>
    <property type="match status" value="8"/>
</dbReference>
<evidence type="ECO:0000256" key="11">
    <source>
        <dbReference type="SAM" id="SignalP"/>
    </source>
</evidence>
<evidence type="ECO:0000256" key="7">
    <source>
        <dbReference type="ARBA" id="ARBA00023008"/>
    </source>
</evidence>
<feature type="domain" description="Tyrosinase copper-binding" evidence="13">
    <location>
        <begin position="1481"/>
        <end position="1492"/>
    </location>
</feature>
<accession>A0A3G2VHN3</accession>
<evidence type="ECO:0000256" key="5">
    <source>
        <dbReference type="ARBA" id="ARBA00022723"/>
    </source>
</evidence>
<evidence type="ECO:0000256" key="1">
    <source>
        <dbReference type="ARBA" id="ARBA00002958"/>
    </source>
</evidence>
<dbReference type="PRINTS" id="PR00092">
    <property type="entry name" value="TYROSINASE"/>
</dbReference>
<dbReference type="GO" id="GO:0016491">
    <property type="term" value="F:oxidoreductase activity"/>
    <property type="evidence" value="ECO:0007669"/>
    <property type="project" value="InterPro"/>
</dbReference>
<dbReference type="PANTHER" id="PTHR11474:SF76">
    <property type="entry name" value="SHKT DOMAIN-CONTAINING PROTEIN"/>
    <property type="match status" value="1"/>
</dbReference>
<keyword evidence="11" id="KW-0732">Signal</keyword>
<feature type="domain" description="Tyrosinase copper-binding" evidence="12">
    <location>
        <begin position="930"/>
        <end position="947"/>
    </location>
</feature>
<feature type="domain" description="Tyrosinase copper-binding" evidence="12">
    <location>
        <begin position="3001"/>
        <end position="3018"/>
    </location>
</feature>
<keyword evidence="6" id="KW-0883">Thioether bond</keyword>
<evidence type="ECO:0000256" key="6">
    <source>
        <dbReference type="ARBA" id="ARBA00022784"/>
    </source>
</evidence>
<evidence type="ECO:0000256" key="4">
    <source>
        <dbReference type="ARBA" id="ARBA00022621"/>
    </source>
</evidence>
<dbReference type="Pfam" id="PF00264">
    <property type="entry name" value="Tyrosinase"/>
    <property type="match status" value="8"/>
</dbReference>
<dbReference type="PROSITE" id="PS00497">
    <property type="entry name" value="TYROSINASE_1"/>
    <property type="match status" value="8"/>
</dbReference>
<feature type="domain" description="Tyrosinase copper-binding" evidence="13">
    <location>
        <begin position="659"/>
        <end position="670"/>
    </location>
</feature>
<dbReference type="PANTHER" id="PTHR11474">
    <property type="entry name" value="TYROSINASE FAMILY MEMBER"/>
    <property type="match status" value="1"/>
</dbReference>
<organism evidence="14">
    <name type="scientific">Cornu aspersum</name>
    <name type="common">Brown garden snail</name>
    <name type="synonym">Helix aspersa</name>
    <dbReference type="NCBI Taxonomy" id="6535"/>
    <lineage>
        <taxon>Eukaryota</taxon>
        <taxon>Metazoa</taxon>
        <taxon>Spiralia</taxon>
        <taxon>Lophotrochozoa</taxon>
        <taxon>Mollusca</taxon>
        <taxon>Gastropoda</taxon>
        <taxon>Heterobranchia</taxon>
        <taxon>Euthyneura</taxon>
        <taxon>Panpulmonata</taxon>
        <taxon>Eupulmonata</taxon>
        <taxon>Stylommatophora</taxon>
        <taxon>Helicina</taxon>
        <taxon>Helicoidea</taxon>
        <taxon>Helicidae</taxon>
        <taxon>Cornu</taxon>
        <taxon>Cornu</taxon>
    </lineage>
</organism>
<feature type="domain" description="Tyrosinase copper-binding" evidence="13">
    <location>
        <begin position="2728"/>
        <end position="2739"/>
    </location>
</feature>
<protein>
    <submittedName>
        <fullName evidence="14">Hemocyanin beta</fullName>
    </submittedName>
</protein>
<evidence type="ECO:0000256" key="10">
    <source>
        <dbReference type="SAM" id="MobiDB-lite"/>
    </source>
</evidence>
<reference evidence="14" key="2">
    <citation type="submission" date="2018-06" db="EMBL/GenBank/DDBJ databases">
        <authorList>
            <person name="Schaefer G."/>
        </authorList>
    </citation>
    <scope>NUCLEOTIDE SEQUENCE</scope>
</reference>
<dbReference type="InterPro" id="IPR036848">
    <property type="entry name" value="Haemocyanin_C_sf"/>
</dbReference>
<feature type="domain" description="Tyrosinase copper-binding" evidence="12">
    <location>
        <begin position="2177"/>
        <end position="2194"/>
    </location>
</feature>
<dbReference type="InterPro" id="IPR028999">
    <property type="entry name" value="Beta-sandwich_Haemocyanin"/>
</dbReference>
<evidence type="ECO:0000313" key="14">
    <source>
        <dbReference type="EMBL" id="AYO86685.1"/>
    </source>
</evidence>
<feature type="signal peptide" evidence="11">
    <location>
        <begin position="1"/>
        <end position="19"/>
    </location>
</feature>
<keyword evidence="8" id="KW-1015">Disulfide bond</keyword>
<evidence type="ECO:0000259" key="12">
    <source>
        <dbReference type="PROSITE" id="PS00497"/>
    </source>
</evidence>
<keyword evidence="5" id="KW-0479">Metal-binding</keyword>